<evidence type="ECO:0000313" key="1">
    <source>
        <dbReference type="EMBL" id="EMY69161.1"/>
    </source>
</evidence>
<organism evidence="1 2">
    <name type="scientific">Leptospira vanthielii serovar Holland str. Waz Holland = ATCC 700522</name>
    <dbReference type="NCBI Taxonomy" id="1218591"/>
    <lineage>
        <taxon>Bacteria</taxon>
        <taxon>Pseudomonadati</taxon>
        <taxon>Spirochaetota</taxon>
        <taxon>Spirochaetia</taxon>
        <taxon>Leptospirales</taxon>
        <taxon>Leptospiraceae</taxon>
        <taxon>Leptospira</taxon>
    </lineage>
</organism>
<reference evidence="1 2" key="1">
    <citation type="submission" date="2013-03" db="EMBL/GenBank/DDBJ databases">
        <authorList>
            <person name="Harkins D.M."/>
            <person name="Durkin A.S."/>
            <person name="Brinkac L.M."/>
            <person name="Haft D.H."/>
            <person name="Selengut J.D."/>
            <person name="Sanka R."/>
            <person name="DePew J."/>
            <person name="Purushe J."/>
            <person name="Galloway R.L."/>
            <person name="Vinetz J.M."/>
            <person name="Sutton G.G."/>
            <person name="Nierman W.C."/>
            <person name="Fouts D.E."/>
        </authorList>
    </citation>
    <scope>NUCLEOTIDE SEQUENCE [LARGE SCALE GENOMIC DNA]</scope>
    <source>
        <strain evidence="1 2">Waz Holland</strain>
    </source>
</reference>
<protein>
    <submittedName>
        <fullName evidence="1">Uncharacterized protein</fullName>
    </submittedName>
</protein>
<dbReference type="EMBL" id="AOGY02000060">
    <property type="protein sequence ID" value="EMY69161.1"/>
    <property type="molecule type" value="Genomic_DNA"/>
</dbReference>
<dbReference type="RefSeq" id="WP_002985314.1">
    <property type="nucleotide sequence ID" value="NZ_AOGY02000060.1"/>
</dbReference>
<evidence type="ECO:0000313" key="2">
    <source>
        <dbReference type="Proteomes" id="UP000012227"/>
    </source>
</evidence>
<dbReference type="AlphaFoldDB" id="N1WBC4"/>
<gene>
    <name evidence="1" type="ORF">LEP1GSC199_0630</name>
</gene>
<proteinExistence type="predicted"/>
<comment type="caution">
    <text evidence="1">The sequence shown here is derived from an EMBL/GenBank/DDBJ whole genome shotgun (WGS) entry which is preliminary data.</text>
</comment>
<sequence>MNIPERIKEFLTEKKQNSNSPCDQCNSDCCKGPGFAIFENIKIIYEKYERGELIRSDYNFQPGLSLSQFIFKYFDRASLNGGLLIFFPKVLTEDDQLLSVPPWNYWQARDYLFKRYKTYGCIFLDKRKIDGDYSINKCILHNNRVEEEITEKPIDCLFLHCNGIRNIVNPRQVESNLWFSLLDYHFPNSVNIFNQQFPELRE</sequence>
<dbReference type="Proteomes" id="UP000012227">
    <property type="component" value="Unassembled WGS sequence"/>
</dbReference>
<accession>N1WBC4</accession>
<name>N1WBC4_9LEPT</name>